<keyword evidence="2" id="KW-1185">Reference proteome</keyword>
<reference evidence="1" key="2">
    <citation type="submission" date="2022-06" db="UniProtKB">
        <authorList>
            <consortium name="EnsemblMetazoa"/>
        </authorList>
    </citation>
    <scope>IDENTIFICATION</scope>
    <source>
        <strain evidence="1">PS312</strain>
    </source>
</reference>
<evidence type="ECO:0000313" key="2">
    <source>
        <dbReference type="Proteomes" id="UP000005239"/>
    </source>
</evidence>
<gene>
    <name evidence="1" type="primary">WBGene00273705</name>
</gene>
<accession>A0A8R1YNN0</accession>
<organism evidence="1 2">
    <name type="scientific">Pristionchus pacificus</name>
    <name type="common">Parasitic nematode worm</name>
    <dbReference type="NCBI Taxonomy" id="54126"/>
    <lineage>
        <taxon>Eukaryota</taxon>
        <taxon>Metazoa</taxon>
        <taxon>Ecdysozoa</taxon>
        <taxon>Nematoda</taxon>
        <taxon>Chromadorea</taxon>
        <taxon>Rhabditida</taxon>
        <taxon>Rhabditina</taxon>
        <taxon>Diplogasteromorpha</taxon>
        <taxon>Diplogasteroidea</taxon>
        <taxon>Neodiplogasteridae</taxon>
        <taxon>Pristionchus</taxon>
    </lineage>
</organism>
<sequence length="93" mass="11217">MLTALHRNCTGRKTQARRRFPSNDDPKDWENNLKRIDEYYAWINKNYNISIYSDLATRYFSIIFDLLEARKAIFKIARRKVFEDAAEYIPNNH</sequence>
<proteinExistence type="predicted"/>
<dbReference type="Proteomes" id="UP000005239">
    <property type="component" value="Unassembled WGS sequence"/>
</dbReference>
<dbReference type="AlphaFoldDB" id="A0A2A6B9Q8"/>
<name>A0A2A6B9Q8_PRIPA</name>
<reference evidence="2" key="1">
    <citation type="journal article" date="2008" name="Nat. Genet.">
        <title>The Pristionchus pacificus genome provides a unique perspective on nematode lifestyle and parasitism.</title>
        <authorList>
            <person name="Dieterich C."/>
            <person name="Clifton S.W."/>
            <person name="Schuster L.N."/>
            <person name="Chinwalla A."/>
            <person name="Delehaunty K."/>
            <person name="Dinkelacker I."/>
            <person name="Fulton L."/>
            <person name="Fulton R."/>
            <person name="Godfrey J."/>
            <person name="Minx P."/>
            <person name="Mitreva M."/>
            <person name="Roeseler W."/>
            <person name="Tian H."/>
            <person name="Witte H."/>
            <person name="Yang S.P."/>
            <person name="Wilson R.K."/>
            <person name="Sommer R.J."/>
        </authorList>
    </citation>
    <scope>NUCLEOTIDE SEQUENCE [LARGE SCALE GENOMIC DNA]</scope>
    <source>
        <strain evidence="2">PS312</strain>
    </source>
</reference>
<evidence type="ECO:0000313" key="1">
    <source>
        <dbReference type="EnsemblMetazoa" id="PPA35336.1"/>
    </source>
</evidence>
<dbReference type="EnsemblMetazoa" id="PPA35336.1">
    <property type="protein sequence ID" value="PPA35336.1"/>
    <property type="gene ID" value="WBGene00273705"/>
</dbReference>
<protein>
    <submittedName>
        <fullName evidence="1">Uncharacterized protein</fullName>
    </submittedName>
</protein>
<accession>A0A2A6B9Q8</accession>